<keyword evidence="1" id="KW-0560">Oxidoreductase</keyword>
<name>A0A7S3NKQ5_9STRA</name>
<evidence type="ECO:0000313" key="3">
    <source>
        <dbReference type="EMBL" id="CAE0374257.1"/>
    </source>
</evidence>
<dbReference type="InterPro" id="IPR003819">
    <property type="entry name" value="TauD/TfdA-like"/>
</dbReference>
<dbReference type="AlphaFoldDB" id="A0A7S3NKQ5"/>
<dbReference type="GO" id="GO:0016491">
    <property type="term" value="F:oxidoreductase activity"/>
    <property type="evidence" value="ECO:0007669"/>
    <property type="project" value="UniProtKB-KW"/>
</dbReference>
<reference evidence="3" key="1">
    <citation type="submission" date="2021-01" db="EMBL/GenBank/DDBJ databases">
        <authorList>
            <person name="Corre E."/>
            <person name="Pelletier E."/>
            <person name="Niang G."/>
            <person name="Scheremetjew M."/>
            <person name="Finn R."/>
            <person name="Kale V."/>
            <person name="Holt S."/>
            <person name="Cochrane G."/>
            <person name="Meng A."/>
            <person name="Brown T."/>
            <person name="Cohen L."/>
        </authorList>
    </citation>
    <scope>NUCLEOTIDE SEQUENCE</scope>
    <source>
        <strain evidence="3">CCMP1510</strain>
    </source>
</reference>
<dbReference type="SUPFAM" id="SSF51197">
    <property type="entry name" value="Clavaminate synthase-like"/>
    <property type="match status" value="1"/>
</dbReference>
<accession>A0A7S3NKQ5</accession>
<dbReference type="Pfam" id="PF02668">
    <property type="entry name" value="TauD"/>
    <property type="match status" value="1"/>
</dbReference>
<dbReference type="PANTHER" id="PTHR10696">
    <property type="entry name" value="GAMMA-BUTYROBETAINE HYDROXYLASE-RELATED"/>
    <property type="match status" value="1"/>
</dbReference>
<dbReference type="PANTHER" id="PTHR10696:SF21">
    <property type="entry name" value="TAUD_TFDA-LIKE DOMAIN-CONTAINING PROTEIN"/>
    <property type="match status" value="1"/>
</dbReference>
<evidence type="ECO:0000259" key="2">
    <source>
        <dbReference type="Pfam" id="PF02668"/>
    </source>
</evidence>
<sequence length="386" mass="43821">MRSLVFLVVGIKAFDNSTCNFEENNERLLLRESSLDPADLGRWVRVRGHWPNLPGSNSSSMPIAISPPVSSRFPLVMEATRNDQSITKFGIEARRVLDRELSKCGTVLFRGLPVKSGEQFSEFVQALGYEPITLAGGGTARSQVAKYVRTASDEPHSHVIEPHQDMAHNPQHPLKLAFFMIQAPPADQPDAGGETILTNIRDLTEQMHRQGIIDEFEQKGGVLYQKTLWDLRQNPETSFSWQQRFFADNISQVEVTLRNLPKTIWHWDYKKNTLHYEHVLPATRPHYQTQESIFFNGIHTNHRDYFDLAPHIDTTLGSPYDTAFGNGSPIPTNLLDQIRGAWWQNSIALSLQPGDIAIVDNYLTGHGRMPWKPHVQRKMLISHLVS</sequence>
<gene>
    <name evidence="3" type="ORF">ALAG00032_LOCUS15060</name>
</gene>
<dbReference type="InterPro" id="IPR042098">
    <property type="entry name" value="TauD-like_sf"/>
</dbReference>
<feature type="domain" description="TauD/TfdA-like" evidence="2">
    <location>
        <begin position="94"/>
        <end position="380"/>
    </location>
</feature>
<organism evidence="3">
    <name type="scientific">Aureoumbra lagunensis</name>
    <dbReference type="NCBI Taxonomy" id="44058"/>
    <lineage>
        <taxon>Eukaryota</taxon>
        <taxon>Sar</taxon>
        <taxon>Stramenopiles</taxon>
        <taxon>Ochrophyta</taxon>
        <taxon>Pelagophyceae</taxon>
        <taxon>Pelagomonadales</taxon>
        <taxon>Aureoumbra</taxon>
    </lineage>
</organism>
<proteinExistence type="predicted"/>
<dbReference type="InterPro" id="IPR050411">
    <property type="entry name" value="AlphaKG_dependent_hydroxylases"/>
</dbReference>
<dbReference type="EMBL" id="HBIJ01022965">
    <property type="protein sequence ID" value="CAE0374257.1"/>
    <property type="molecule type" value="Transcribed_RNA"/>
</dbReference>
<dbReference type="Gene3D" id="3.60.130.10">
    <property type="entry name" value="Clavaminate synthase-like"/>
    <property type="match status" value="1"/>
</dbReference>
<protein>
    <recommendedName>
        <fullName evidence="2">TauD/TfdA-like domain-containing protein</fullName>
    </recommendedName>
</protein>
<evidence type="ECO:0000256" key="1">
    <source>
        <dbReference type="ARBA" id="ARBA00023002"/>
    </source>
</evidence>